<proteinExistence type="predicted"/>
<dbReference type="CDD" id="cd00633">
    <property type="entry name" value="Secretoglobin"/>
    <property type="match status" value="1"/>
</dbReference>
<protein>
    <submittedName>
        <fullName evidence="5">Mammaglobin-A-like</fullName>
    </submittedName>
</protein>
<dbReference type="InterPro" id="IPR016126">
    <property type="entry name" value="Secretoglobin"/>
</dbReference>
<evidence type="ECO:0000313" key="4">
    <source>
        <dbReference type="Proteomes" id="UP000694906"/>
    </source>
</evidence>
<keyword evidence="3" id="KW-0732">Signal</keyword>
<evidence type="ECO:0000256" key="2">
    <source>
        <dbReference type="ARBA" id="ARBA00022525"/>
    </source>
</evidence>
<comment type="subcellular location">
    <subcellularLocation>
        <location evidence="1">Secreted</location>
    </subcellularLocation>
</comment>
<dbReference type="GeneID" id="101712070"/>
<dbReference type="RefSeq" id="XP_021107480.1">
    <property type="nucleotide sequence ID" value="XM_021251821.1"/>
</dbReference>
<reference evidence="5" key="1">
    <citation type="submission" date="2025-08" db="UniProtKB">
        <authorList>
            <consortium name="RefSeq"/>
        </authorList>
    </citation>
    <scope>IDENTIFICATION</scope>
</reference>
<organism evidence="4 5">
    <name type="scientific">Heterocephalus glaber</name>
    <name type="common">Naked mole rat</name>
    <dbReference type="NCBI Taxonomy" id="10181"/>
    <lineage>
        <taxon>Eukaryota</taxon>
        <taxon>Metazoa</taxon>
        <taxon>Chordata</taxon>
        <taxon>Craniata</taxon>
        <taxon>Vertebrata</taxon>
        <taxon>Euteleostomi</taxon>
        <taxon>Mammalia</taxon>
        <taxon>Eutheria</taxon>
        <taxon>Euarchontoglires</taxon>
        <taxon>Glires</taxon>
        <taxon>Rodentia</taxon>
        <taxon>Hystricomorpha</taxon>
        <taxon>Bathyergidae</taxon>
        <taxon>Heterocephalus</taxon>
    </lineage>
</organism>
<keyword evidence="2" id="KW-0964">Secreted</keyword>
<dbReference type="GO" id="GO:0005615">
    <property type="term" value="C:extracellular space"/>
    <property type="evidence" value="ECO:0007669"/>
    <property type="project" value="TreeGrafter"/>
</dbReference>
<dbReference type="AlphaFoldDB" id="A0AAX6SGD7"/>
<evidence type="ECO:0000256" key="1">
    <source>
        <dbReference type="ARBA" id="ARBA00004613"/>
    </source>
</evidence>
<dbReference type="InterPro" id="IPR035960">
    <property type="entry name" value="Secretoglobin_sf"/>
</dbReference>
<name>A0AAX6SGD7_HETGA</name>
<feature type="chain" id="PRO_5043332441" evidence="3">
    <location>
        <begin position="19"/>
        <end position="100"/>
    </location>
</feature>
<keyword evidence="4" id="KW-1185">Reference proteome</keyword>
<dbReference type="PANTHER" id="PTHR14037">
    <property type="entry name" value="MAMMAGLOBIN-RELATED"/>
    <property type="match status" value="1"/>
</dbReference>
<dbReference type="PANTHER" id="PTHR14037:SF4">
    <property type="entry name" value="MAMMAGLOBIN-B"/>
    <property type="match status" value="1"/>
</dbReference>
<dbReference type="Proteomes" id="UP000694906">
    <property type="component" value="Unplaced"/>
</dbReference>
<evidence type="ECO:0000256" key="3">
    <source>
        <dbReference type="SAM" id="SignalP"/>
    </source>
</evidence>
<evidence type="ECO:0000313" key="5">
    <source>
        <dbReference type="RefSeq" id="XP_021107480.1"/>
    </source>
</evidence>
<dbReference type="GO" id="GO:0030521">
    <property type="term" value="P:androgen receptor signaling pathway"/>
    <property type="evidence" value="ECO:0007669"/>
    <property type="project" value="TreeGrafter"/>
</dbReference>
<gene>
    <name evidence="5" type="primary">LOC101712070</name>
</gene>
<dbReference type="Pfam" id="PF01099">
    <property type="entry name" value="Uteroglobin"/>
    <property type="match status" value="1"/>
</dbReference>
<sequence length="100" mass="11291">MKLALLLMLATLPFCCYAGAGCQLLEDAVEKTISPNVTVAEYTEFLQPFISIKSTKEAVKKFKECFLMQSDETLANVQLLMVILVLSFMRLKITPWNKQP</sequence>
<dbReference type="SUPFAM" id="SSF48201">
    <property type="entry name" value="Uteroglobin-like"/>
    <property type="match status" value="1"/>
</dbReference>
<feature type="signal peptide" evidence="3">
    <location>
        <begin position="1"/>
        <end position="18"/>
    </location>
</feature>
<dbReference type="PROSITE" id="PS51257">
    <property type="entry name" value="PROKAR_LIPOPROTEIN"/>
    <property type="match status" value="1"/>
</dbReference>
<accession>A0AAX6SGD7</accession>
<dbReference type="PROSITE" id="PS51311">
    <property type="entry name" value="SCGB"/>
    <property type="match status" value="1"/>
</dbReference>